<feature type="transmembrane region" description="Helical" evidence="1">
    <location>
        <begin position="224"/>
        <end position="241"/>
    </location>
</feature>
<dbReference type="Proteomes" id="UP000721236">
    <property type="component" value="Unassembled WGS sequence"/>
</dbReference>
<feature type="transmembrane region" description="Helical" evidence="1">
    <location>
        <begin position="180"/>
        <end position="197"/>
    </location>
</feature>
<dbReference type="Gene3D" id="2.60.120.430">
    <property type="entry name" value="Galactose-binding lectin"/>
    <property type="match status" value="1"/>
</dbReference>
<feature type="transmembrane region" description="Helical" evidence="1">
    <location>
        <begin position="402"/>
        <end position="426"/>
    </location>
</feature>
<comment type="caution">
    <text evidence="2">The sequence shown here is derived from an EMBL/GenBank/DDBJ whole genome shotgun (WGS) entry which is preliminary data.</text>
</comment>
<keyword evidence="1" id="KW-0812">Transmembrane</keyword>
<dbReference type="EMBL" id="CAJZAH010000002">
    <property type="protein sequence ID" value="CAG9172326.1"/>
    <property type="molecule type" value="Genomic_DNA"/>
</dbReference>
<feature type="transmembrane region" description="Helical" evidence="1">
    <location>
        <begin position="127"/>
        <end position="144"/>
    </location>
</feature>
<feature type="transmembrane region" description="Helical" evidence="1">
    <location>
        <begin position="20"/>
        <end position="39"/>
    </location>
</feature>
<accession>A0ABN7YJ05</accession>
<organism evidence="2 3">
    <name type="scientific">Cupriavidus respiraculi</name>
    <dbReference type="NCBI Taxonomy" id="195930"/>
    <lineage>
        <taxon>Bacteria</taxon>
        <taxon>Pseudomonadati</taxon>
        <taxon>Pseudomonadota</taxon>
        <taxon>Betaproteobacteria</taxon>
        <taxon>Burkholderiales</taxon>
        <taxon>Burkholderiaceae</taxon>
        <taxon>Cupriavidus</taxon>
    </lineage>
</organism>
<sequence length="774" mass="83470">MENHSYRGPATEPRQAKLAFILMLVTVPIIYAANSTLIFDDPGLYEHFGKLLGQDGPTRTLITLLFNRDLHEGYSEYRTYGLSKVFHFLIWTIIGPTTWVYSALIGLTQAVSGAFLYLTARRLGCDAVQALLVAIVWIACPFAVTTCFHHYSYLILPVQATIVAAFLLQWWLSAKVRGRLLGYIAIAVVSASISLMGEAHIPLTAVVVLGIAAASGAGLRRKAAVAATFLVSTLAALALHHRGWRGPHALEGANRFNVASLGPEALIYRSREFWSSVLPGAGDQIGQILSFSGASAMGAAVFFAVSVLAIGRLSLALQASGPTSGDAGNATPRCKARFAWLVAACAVVAASTFVVPWALALVVGPYGSSLPRRYGYVPYTILTMAAVAILSAPYLRARMSLAPALTAVSSAVALYATLVLVCLPTVRAQDGKVWAQLDDRVRADKASSILFANAWLPSSAPDYVSGHDTPGLRGPNFPIVFESPLMSLWWQSLYAKARYGLTATGDGYGRTTPQNVSLTGMVRGVHFLNAGAIETPKSSLLVAFDPRLVPPHWRDGPAPLKLLGFDEFPGAHGTYARTDTGWAARRFGSSLGTVTIDVGGVVNDVATAGTLPDKRWANPATLHGPVSNYGLESGEDRVYRPNPMPRSYRDYYETNRHGDFTYRLDFSDASPKLVAIDFLDFWSRRSNTRVISVDVMLDEQLVVLGQIDTSTPSGNQPVTVQFLTRDAKSLRIHLRKAFPESDIPLISGIRVTASSGEPVTAIEPVESAKIGFQQ</sequence>
<protein>
    <recommendedName>
        <fullName evidence="4">Glycosyltransferase RgtA/B/C/D-like domain-containing protein</fullName>
    </recommendedName>
</protein>
<reference evidence="2 3" key="1">
    <citation type="submission" date="2021-08" db="EMBL/GenBank/DDBJ databases">
        <authorList>
            <person name="Peeters C."/>
        </authorList>
    </citation>
    <scope>NUCLEOTIDE SEQUENCE [LARGE SCALE GENOMIC DNA]</scope>
    <source>
        <strain evidence="2 3">LMG 21510</strain>
    </source>
</reference>
<evidence type="ECO:0000256" key="1">
    <source>
        <dbReference type="SAM" id="Phobius"/>
    </source>
</evidence>
<evidence type="ECO:0008006" key="4">
    <source>
        <dbReference type="Google" id="ProtNLM"/>
    </source>
</evidence>
<name>A0ABN7YJ05_9BURK</name>
<feature type="transmembrane region" description="Helical" evidence="1">
    <location>
        <begin position="203"/>
        <end position="219"/>
    </location>
</feature>
<feature type="transmembrane region" description="Helical" evidence="1">
    <location>
        <begin position="296"/>
        <end position="317"/>
    </location>
</feature>
<keyword evidence="3" id="KW-1185">Reference proteome</keyword>
<feature type="transmembrane region" description="Helical" evidence="1">
    <location>
        <begin position="150"/>
        <end position="168"/>
    </location>
</feature>
<gene>
    <name evidence="2" type="ORF">LMG21510_01937</name>
</gene>
<keyword evidence="1" id="KW-1133">Transmembrane helix</keyword>
<feature type="transmembrane region" description="Helical" evidence="1">
    <location>
        <begin position="338"/>
        <end position="364"/>
    </location>
</feature>
<proteinExistence type="predicted"/>
<evidence type="ECO:0000313" key="3">
    <source>
        <dbReference type="Proteomes" id="UP000721236"/>
    </source>
</evidence>
<evidence type="ECO:0000313" key="2">
    <source>
        <dbReference type="EMBL" id="CAG9172326.1"/>
    </source>
</evidence>
<feature type="transmembrane region" description="Helical" evidence="1">
    <location>
        <begin position="376"/>
        <end position="395"/>
    </location>
</feature>
<keyword evidence="1" id="KW-0472">Membrane</keyword>